<dbReference type="Proteomes" id="UP000663824">
    <property type="component" value="Unassembled WGS sequence"/>
</dbReference>
<evidence type="ECO:0000313" key="4">
    <source>
        <dbReference type="Proteomes" id="UP000663834"/>
    </source>
</evidence>
<dbReference type="AlphaFoldDB" id="A0A814Z1Q8"/>
<dbReference type="EMBL" id="CAJNRE010019872">
    <property type="protein sequence ID" value="CAF2214069.1"/>
    <property type="molecule type" value="Genomic_DNA"/>
</dbReference>
<evidence type="ECO:0000313" key="2">
    <source>
        <dbReference type="EMBL" id="CAF2214069.1"/>
    </source>
</evidence>
<dbReference type="Proteomes" id="UP000681720">
    <property type="component" value="Unassembled WGS sequence"/>
</dbReference>
<evidence type="ECO:0000313" key="1">
    <source>
        <dbReference type="EMBL" id="CAF1236659.1"/>
    </source>
</evidence>
<dbReference type="EMBL" id="CAJNOW010000101">
    <property type="protein sequence ID" value="CAF1236659.1"/>
    <property type="molecule type" value="Genomic_DNA"/>
</dbReference>
<comment type="caution">
    <text evidence="1">The sequence shown here is derived from an EMBL/GenBank/DDBJ whole genome shotgun (WGS) entry which is preliminary data.</text>
</comment>
<protein>
    <submittedName>
        <fullName evidence="1">Uncharacterized protein</fullName>
    </submittedName>
</protein>
<gene>
    <name evidence="3" type="ORF">GIL414_LOCUS37790</name>
    <name evidence="1" type="ORF">KQP761_LOCUS1574</name>
    <name evidence="2" type="ORF">MBJ925_LOCUS36036</name>
</gene>
<dbReference type="OrthoDB" id="10067596at2759"/>
<proteinExistence type="predicted"/>
<dbReference type="Proteomes" id="UP000663834">
    <property type="component" value="Unassembled WGS sequence"/>
</dbReference>
<name>A0A814Z1Q8_9BILA</name>
<evidence type="ECO:0000313" key="3">
    <source>
        <dbReference type="EMBL" id="CAF4573862.1"/>
    </source>
</evidence>
<dbReference type="EMBL" id="CAJOBJ010098088">
    <property type="protein sequence ID" value="CAF4573862.1"/>
    <property type="molecule type" value="Genomic_DNA"/>
</dbReference>
<reference evidence="1" key="1">
    <citation type="submission" date="2021-02" db="EMBL/GenBank/DDBJ databases">
        <authorList>
            <person name="Nowell W R."/>
        </authorList>
    </citation>
    <scope>NUCLEOTIDE SEQUENCE</scope>
</reference>
<sequence length="110" mass="12949">MSSKKLQVDSPDSIGDFVDYYEDHFIGRRVRNQRRRAPRFPIAIWNCISRLDQQLSRTNNSNEGWHRAIRHAVRQNPSIYESIKDLQMKQHASLIMTEQLQAGLVKKLNE</sequence>
<organism evidence="1 4">
    <name type="scientific">Rotaria magnacalcarata</name>
    <dbReference type="NCBI Taxonomy" id="392030"/>
    <lineage>
        <taxon>Eukaryota</taxon>
        <taxon>Metazoa</taxon>
        <taxon>Spiralia</taxon>
        <taxon>Gnathifera</taxon>
        <taxon>Rotifera</taxon>
        <taxon>Eurotatoria</taxon>
        <taxon>Bdelloidea</taxon>
        <taxon>Philodinida</taxon>
        <taxon>Philodinidae</taxon>
        <taxon>Rotaria</taxon>
    </lineage>
</organism>
<accession>A0A814Z1Q8</accession>